<dbReference type="GO" id="GO:0046872">
    <property type="term" value="F:metal ion binding"/>
    <property type="evidence" value="ECO:0007669"/>
    <property type="project" value="UniProtKB-KW"/>
</dbReference>
<dbReference type="GO" id="GO:0051607">
    <property type="term" value="P:defense response to virus"/>
    <property type="evidence" value="ECO:0007669"/>
    <property type="project" value="UniProtKB-KW"/>
</dbReference>
<dbReference type="GO" id="GO:0004527">
    <property type="term" value="F:exonuclease activity"/>
    <property type="evidence" value="ECO:0007669"/>
    <property type="project" value="UniProtKB-KW"/>
</dbReference>
<dbReference type="InterPro" id="IPR022765">
    <property type="entry name" value="Dna2/Cas4_DUF83"/>
</dbReference>
<name>A0A235B1P7_9BACL</name>
<comment type="caution">
    <text evidence="11">The sequence shown here is derived from an EMBL/GenBank/DDBJ whole genome shotgun (WGS) entry which is preliminary data.</text>
</comment>
<dbReference type="OrthoDB" id="9794720at2"/>
<dbReference type="EC" id="3.1.12.1" evidence="9"/>
<feature type="domain" description="DUF83" evidence="10">
    <location>
        <begin position="16"/>
        <end position="175"/>
    </location>
</feature>
<evidence type="ECO:0000313" key="12">
    <source>
        <dbReference type="Proteomes" id="UP000215459"/>
    </source>
</evidence>
<evidence type="ECO:0000256" key="2">
    <source>
        <dbReference type="ARBA" id="ARBA00022723"/>
    </source>
</evidence>
<dbReference type="Proteomes" id="UP000215459">
    <property type="component" value="Unassembled WGS sequence"/>
</dbReference>
<keyword evidence="5 9" id="KW-0408">Iron</keyword>
<dbReference type="InterPro" id="IPR011604">
    <property type="entry name" value="PDDEXK-like_dom_sf"/>
</dbReference>
<organism evidence="11 12">
    <name type="scientific">Paludifilum halophilum</name>
    <dbReference type="NCBI Taxonomy" id="1642702"/>
    <lineage>
        <taxon>Bacteria</taxon>
        <taxon>Bacillati</taxon>
        <taxon>Bacillota</taxon>
        <taxon>Bacilli</taxon>
        <taxon>Bacillales</taxon>
        <taxon>Thermoactinomycetaceae</taxon>
        <taxon>Paludifilum</taxon>
    </lineage>
</organism>
<evidence type="ECO:0000313" key="11">
    <source>
        <dbReference type="EMBL" id="OYD06230.1"/>
    </source>
</evidence>
<evidence type="ECO:0000256" key="5">
    <source>
        <dbReference type="ARBA" id="ARBA00023004"/>
    </source>
</evidence>
<evidence type="ECO:0000256" key="6">
    <source>
        <dbReference type="ARBA" id="ARBA00023014"/>
    </source>
</evidence>
<keyword evidence="7 9" id="KW-0051">Antiviral defense</keyword>
<evidence type="ECO:0000256" key="4">
    <source>
        <dbReference type="ARBA" id="ARBA00022839"/>
    </source>
</evidence>
<keyword evidence="12" id="KW-1185">Reference proteome</keyword>
<keyword evidence="3 9" id="KW-0378">Hydrolase</keyword>
<dbReference type="PANTHER" id="PTHR37168:SF2">
    <property type="entry name" value="CRISPR-ASSOCIATED EXONUCLEASE CAS4"/>
    <property type="match status" value="1"/>
</dbReference>
<gene>
    <name evidence="11" type="primary">cas4</name>
    <name evidence="11" type="ORF">CHM34_17370</name>
</gene>
<comment type="function">
    <text evidence="9">CRISPR (clustered regularly interspaced short palindromic repeat) is an adaptive immune system that provides protection against mobile genetic elements (viruses, transposable elements and conjugative plasmids). CRISPR clusters contain sequences complementary to antecedent mobile elements and target invading nucleic acids. CRISPR clusters are transcribed and processed into CRISPR RNA (crRNA).</text>
</comment>
<keyword evidence="1 9" id="KW-0540">Nuclease</keyword>
<comment type="cofactor">
    <cofactor evidence="9">
        <name>Mg(2+)</name>
        <dbReference type="ChEBI" id="CHEBI:18420"/>
    </cofactor>
    <cofactor evidence="9">
        <name>Mn(2+)</name>
        <dbReference type="ChEBI" id="CHEBI:29035"/>
    </cofactor>
    <text evidence="9">Mg(2+) or Mn(2+) required for ssDNA cleavage activity.</text>
</comment>
<accession>A0A235B1P7</accession>
<dbReference type="EMBL" id="NOWF01000015">
    <property type="protein sequence ID" value="OYD06230.1"/>
    <property type="molecule type" value="Genomic_DNA"/>
</dbReference>
<keyword evidence="6 9" id="KW-0411">Iron-sulfur</keyword>
<dbReference type="Gene3D" id="3.90.320.10">
    <property type="match status" value="1"/>
</dbReference>
<keyword evidence="8 9" id="KW-0464">Manganese</keyword>
<comment type="cofactor">
    <cofactor evidence="9">
        <name>iron-sulfur cluster</name>
        <dbReference type="ChEBI" id="CHEBI:30408"/>
    </cofactor>
</comment>
<dbReference type="Pfam" id="PF01930">
    <property type="entry name" value="Cas_Cas4"/>
    <property type="match status" value="1"/>
</dbReference>
<reference evidence="11 12" key="1">
    <citation type="submission" date="2017-07" db="EMBL/GenBank/DDBJ databases">
        <title>The genome sequence of Paludifilum halophilum highlights mechanisms for microbial adaptation to high salt environemnts.</title>
        <authorList>
            <person name="Belbahri L."/>
        </authorList>
    </citation>
    <scope>NUCLEOTIDE SEQUENCE [LARGE SCALE GENOMIC DNA]</scope>
    <source>
        <strain evidence="11 12">DSM 102817</strain>
    </source>
</reference>
<evidence type="ECO:0000259" key="10">
    <source>
        <dbReference type="Pfam" id="PF01930"/>
    </source>
</evidence>
<dbReference type="NCBIfam" id="TIGR00372">
    <property type="entry name" value="cas4"/>
    <property type="match status" value="1"/>
</dbReference>
<evidence type="ECO:0000256" key="7">
    <source>
        <dbReference type="ARBA" id="ARBA00023118"/>
    </source>
</evidence>
<dbReference type="InterPro" id="IPR013343">
    <property type="entry name" value="CRISPR-assoc_prot_Cas4"/>
</dbReference>
<sequence>MSNRLYSPGGDLHLVNGTLVWYYLICRREAWLMAHNLEPEQENESIEMGRFLHDTAYPKERKEILFGHMKVDVLRREGDKWVIGEVKKSSRFQQSATMQLLFYIRELRKAGIDAEGELQFPEEKRKVSVQLTPRAEEELENVIREIEKIIESKTPPSAEWCRYCQTCAYSDFCWA</sequence>
<keyword evidence="4 9" id="KW-0269">Exonuclease</keyword>
<protein>
    <recommendedName>
        <fullName evidence="9">CRISPR-associated exonuclease Cas4</fullName>
        <ecNumber evidence="9">3.1.12.1</ecNumber>
    </recommendedName>
</protein>
<dbReference type="GO" id="GO:0051536">
    <property type="term" value="F:iron-sulfur cluster binding"/>
    <property type="evidence" value="ECO:0007669"/>
    <property type="project" value="UniProtKB-KW"/>
</dbReference>
<evidence type="ECO:0000256" key="8">
    <source>
        <dbReference type="ARBA" id="ARBA00023211"/>
    </source>
</evidence>
<comment type="similarity">
    <text evidence="9">Belongs to the CRISPR-associated exonuclease Cas4 family.</text>
</comment>
<keyword evidence="2 9" id="KW-0479">Metal-binding</keyword>
<evidence type="ECO:0000256" key="9">
    <source>
        <dbReference type="RuleBase" id="RU365022"/>
    </source>
</evidence>
<proteinExistence type="inferred from homology"/>
<dbReference type="AlphaFoldDB" id="A0A235B1P7"/>
<evidence type="ECO:0000256" key="3">
    <source>
        <dbReference type="ARBA" id="ARBA00022801"/>
    </source>
</evidence>
<dbReference type="PANTHER" id="PTHR37168">
    <property type="entry name" value="CRISPR-ASSOCIATED EXONUCLEASE CAS4"/>
    <property type="match status" value="1"/>
</dbReference>
<evidence type="ECO:0000256" key="1">
    <source>
        <dbReference type="ARBA" id="ARBA00022722"/>
    </source>
</evidence>